<feature type="binding site" evidence="6">
    <location>
        <position position="175"/>
    </location>
    <ligand>
        <name>Fe cation</name>
        <dbReference type="ChEBI" id="CHEBI:24875"/>
        <label>2</label>
    </ligand>
</feature>
<evidence type="ECO:0000313" key="7">
    <source>
        <dbReference type="EMBL" id="BDU51011.1"/>
    </source>
</evidence>
<evidence type="ECO:0000256" key="3">
    <source>
        <dbReference type="ARBA" id="ARBA00023004"/>
    </source>
</evidence>
<keyword evidence="8" id="KW-1185">Reference proteome</keyword>
<organism evidence="7 8">
    <name type="scientific">Haliovirga abyssi</name>
    <dbReference type="NCBI Taxonomy" id="2996794"/>
    <lineage>
        <taxon>Bacteria</taxon>
        <taxon>Fusobacteriati</taxon>
        <taxon>Fusobacteriota</taxon>
        <taxon>Fusobacteriia</taxon>
        <taxon>Fusobacteriales</taxon>
        <taxon>Haliovirgaceae</taxon>
        <taxon>Haliovirga</taxon>
    </lineage>
</organism>
<dbReference type="FunFam" id="3.60.21.10:FF:000016">
    <property type="entry name" value="Putative metallophosphoesterase"/>
    <property type="match status" value="1"/>
</dbReference>
<dbReference type="PANTHER" id="PTHR36303">
    <property type="entry name" value="2',3'-CYCLIC-NUCLEOTIDE 2'-PHOSPHODIESTERASE"/>
    <property type="match status" value="1"/>
</dbReference>
<dbReference type="Proteomes" id="UP001321582">
    <property type="component" value="Chromosome"/>
</dbReference>
<dbReference type="PIRSF" id="PIRSF004789">
    <property type="entry name" value="DR1281"/>
    <property type="match status" value="1"/>
</dbReference>
<dbReference type="AlphaFoldDB" id="A0AAU9D4Q0"/>
<dbReference type="NCBIfam" id="TIGR00282">
    <property type="entry name" value="TIGR00282 family metallophosphoesterase"/>
    <property type="match status" value="1"/>
</dbReference>
<gene>
    <name evidence="7" type="ORF">HLVA_15800</name>
</gene>
<feature type="binding site" evidence="6">
    <location>
        <position position="177"/>
    </location>
    <ligand>
        <name>Fe cation</name>
        <dbReference type="ChEBI" id="CHEBI:24875"/>
        <label>1</label>
    </ligand>
</feature>
<dbReference type="EMBL" id="AP027059">
    <property type="protein sequence ID" value="BDU51011.1"/>
    <property type="molecule type" value="Genomic_DNA"/>
</dbReference>
<dbReference type="CDD" id="cd07382">
    <property type="entry name" value="MPP_DR1281"/>
    <property type="match status" value="1"/>
</dbReference>
<dbReference type="Gene3D" id="3.60.21.10">
    <property type="match status" value="1"/>
</dbReference>
<evidence type="ECO:0000256" key="2">
    <source>
        <dbReference type="ARBA" id="ARBA00022801"/>
    </source>
</evidence>
<sequence length="261" mass="29150">MRILVVGDIIGKPGRLALKKYMEKHEEEYDFVIVNGENSAGGFGITKKITDELYDMGVDLITGGNHTWDKKEIYPVLDKEIRIIRPLNYGIDNVPGRGYIILNTKNGKKIGVINLQGRVFMPELDSPFKIVEQVIEEVMSKSDVVVVDFHAEATSEKMALGWFLDGRASLVFGTHTHVMTADNRILHKGTGYISDIGMTGGFDGVIGSKKEKIIGKFMNYLPTRFEVCNDNIRFNGIDVTFNSKTGKCLSIDRIDIGLEEI</sequence>
<proteinExistence type="inferred from homology"/>
<feature type="binding site" evidence="6">
    <location>
        <position position="37"/>
    </location>
    <ligand>
        <name>Fe cation</name>
        <dbReference type="ChEBI" id="CHEBI:24875"/>
        <label>1</label>
    </ligand>
</feature>
<accession>A0AAU9D4Q0</accession>
<feature type="binding site" evidence="6">
    <location>
        <position position="8"/>
    </location>
    <ligand>
        <name>Fe cation</name>
        <dbReference type="ChEBI" id="CHEBI:24875"/>
        <label>1</label>
    </ligand>
</feature>
<feature type="binding site" evidence="6">
    <location>
        <position position="37"/>
    </location>
    <ligand>
        <name>Fe cation</name>
        <dbReference type="ChEBI" id="CHEBI:24875"/>
        <label>2</label>
    </ligand>
</feature>
<dbReference type="SUPFAM" id="SSF56300">
    <property type="entry name" value="Metallo-dependent phosphatases"/>
    <property type="match status" value="1"/>
</dbReference>
<name>A0AAU9D4Q0_9FUSO</name>
<dbReference type="PANTHER" id="PTHR36303:SF1">
    <property type="entry name" value="2',3'-CYCLIC-NUCLEOTIDE 2'-PHOSPHODIESTERASE"/>
    <property type="match status" value="1"/>
</dbReference>
<dbReference type="GO" id="GO:0046872">
    <property type="term" value="F:metal ion binding"/>
    <property type="evidence" value="ECO:0007669"/>
    <property type="project" value="UniProtKB-KW"/>
</dbReference>
<protein>
    <submittedName>
        <fullName evidence="7">Metallophosphoesterase</fullName>
    </submittedName>
</protein>
<feature type="active site" description="Proton donor" evidence="5">
    <location>
        <position position="66"/>
    </location>
</feature>
<keyword evidence="3" id="KW-0408">Iron</keyword>
<feature type="binding site" evidence="6">
    <location>
        <position position="150"/>
    </location>
    <ligand>
        <name>Fe cation</name>
        <dbReference type="ChEBI" id="CHEBI:24875"/>
        <label>2</label>
    </ligand>
</feature>
<reference evidence="7 8" key="1">
    <citation type="submission" date="2022-11" db="EMBL/GenBank/DDBJ databases">
        <title>Haliovirga abyssi gen. nov., sp. nov., a mesophilic fermentative bacterium isolated from the Iheya North hydrothermal field and the proposal of Haliovirgaceae fam. nov.</title>
        <authorList>
            <person name="Miyazaki U."/>
            <person name="Tame A."/>
            <person name="Miyazaki J."/>
            <person name="Takai K."/>
            <person name="Sawayama S."/>
            <person name="Kitajima M."/>
            <person name="Okamoto A."/>
            <person name="Nakagawa S."/>
        </authorList>
    </citation>
    <scope>NUCLEOTIDE SEQUENCE [LARGE SCALE GENOMIC DNA]</scope>
    <source>
        <strain evidence="7 8">IC12</strain>
    </source>
</reference>
<keyword evidence="2" id="KW-0378">Hydrolase</keyword>
<feature type="binding site" evidence="6">
    <location>
        <position position="65"/>
    </location>
    <ligand>
        <name>Fe cation</name>
        <dbReference type="ChEBI" id="CHEBI:24875"/>
        <label>2</label>
    </ligand>
</feature>
<dbReference type="GO" id="GO:0004113">
    <property type="term" value="F:2',3'-cyclic-nucleotide 3'-phosphodiesterase activity"/>
    <property type="evidence" value="ECO:0007669"/>
    <property type="project" value="TreeGrafter"/>
</dbReference>
<dbReference type="Pfam" id="PF13277">
    <property type="entry name" value="YmdB"/>
    <property type="match status" value="1"/>
</dbReference>
<dbReference type="InterPro" id="IPR029052">
    <property type="entry name" value="Metallo-depent_PP-like"/>
</dbReference>
<evidence type="ECO:0000313" key="8">
    <source>
        <dbReference type="Proteomes" id="UP001321582"/>
    </source>
</evidence>
<comment type="similarity">
    <text evidence="4">Belongs to the YmdB-like family.</text>
</comment>
<feature type="binding site" evidence="6">
    <location>
        <position position="38"/>
    </location>
    <ligand>
        <name>Fe cation</name>
        <dbReference type="ChEBI" id="CHEBI:24875"/>
        <label>1</label>
    </ligand>
</feature>
<keyword evidence="1 6" id="KW-0479">Metal-binding</keyword>
<dbReference type="RefSeq" id="WP_307903857.1">
    <property type="nucleotide sequence ID" value="NZ_AP027059.1"/>
</dbReference>
<dbReference type="InterPro" id="IPR005235">
    <property type="entry name" value="YmdB-like"/>
</dbReference>
<evidence type="ECO:0000256" key="5">
    <source>
        <dbReference type="PIRSR" id="PIRSR004789-50"/>
    </source>
</evidence>
<evidence type="ECO:0000256" key="1">
    <source>
        <dbReference type="ARBA" id="ARBA00022723"/>
    </source>
</evidence>
<evidence type="ECO:0000256" key="4">
    <source>
        <dbReference type="ARBA" id="ARBA00061401"/>
    </source>
</evidence>
<evidence type="ECO:0000256" key="6">
    <source>
        <dbReference type="PIRSR" id="PIRSR004789-51"/>
    </source>
</evidence>
<dbReference type="KEGG" id="haby:HLVA_15800"/>